<dbReference type="SUPFAM" id="SSF56349">
    <property type="entry name" value="DNA breaking-rejoining enzymes"/>
    <property type="match status" value="1"/>
</dbReference>
<dbReference type="PANTHER" id="PTHR30349">
    <property type="entry name" value="PHAGE INTEGRASE-RELATED"/>
    <property type="match status" value="1"/>
</dbReference>
<evidence type="ECO:0000313" key="3">
    <source>
        <dbReference type="EMBL" id="QJA58602.1"/>
    </source>
</evidence>
<name>A0A6M3IQD2_9ZZZZ</name>
<dbReference type="InterPro" id="IPR050090">
    <property type="entry name" value="Tyrosine_recombinase_XerCD"/>
</dbReference>
<dbReference type="PROSITE" id="PS51898">
    <property type="entry name" value="TYR_RECOMBINASE"/>
    <property type="match status" value="1"/>
</dbReference>
<dbReference type="GO" id="GO:0015074">
    <property type="term" value="P:DNA integration"/>
    <property type="evidence" value="ECO:0007669"/>
    <property type="project" value="InterPro"/>
</dbReference>
<feature type="domain" description="Tyr recombinase" evidence="2">
    <location>
        <begin position="2"/>
        <end position="183"/>
    </location>
</feature>
<proteinExistence type="predicted"/>
<reference evidence="3" key="1">
    <citation type="submission" date="2020-03" db="EMBL/GenBank/DDBJ databases">
        <title>The deep terrestrial virosphere.</title>
        <authorList>
            <person name="Holmfeldt K."/>
            <person name="Nilsson E."/>
            <person name="Simone D."/>
            <person name="Lopez-Fernandez M."/>
            <person name="Wu X."/>
            <person name="de Brujin I."/>
            <person name="Lundin D."/>
            <person name="Andersson A."/>
            <person name="Bertilsson S."/>
            <person name="Dopson M."/>
        </authorList>
    </citation>
    <scope>NUCLEOTIDE SEQUENCE</scope>
    <source>
        <strain evidence="3">MM415B01434</strain>
        <strain evidence="4">TM448B01623</strain>
    </source>
</reference>
<evidence type="ECO:0000256" key="1">
    <source>
        <dbReference type="ARBA" id="ARBA00023172"/>
    </source>
</evidence>
<dbReference type="Pfam" id="PF00589">
    <property type="entry name" value="Phage_integrase"/>
    <property type="match status" value="1"/>
</dbReference>
<evidence type="ECO:0000259" key="2">
    <source>
        <dbReference type="PROSITE" id="PS51898"/>
    </source>
</evidence>
<dbReference type="InterPro" id="IPR002104">
    <property type="entry name" value="Integrase_catalytic"/>
</dbReference>
<gene>
    <name evidence="3" type="ORF">MM415B01434_0012</name>
    <name evidence="4" type="ORF">TM448B01623_0002</name>
</gene>
<dbReference type="EMBL" id="MT141331">
    <property type="protein sequence ID" value="QJA58602.1"/>
    <property type="molecule type" value="Genomic_DNA"/>
</dbReference>
<dbReference type="Gene3D" id="1.10.443.10">
    <property type="entry name" value="Intergrase catalytic core"/>
    <property type="match status" value="1"/>
</dbReference>
<dbReference type="AlphaFoldDB" id="A0A6M3IQD2"/>
<evidence type="ECO:0000313" key="4">
    <source>
        <dbReference type="EMBL" id="QJH99610.1"/>
    </source>
</evidence>
<sequence length="184" mass="21731">MKFVDPIRNIEDINKVQAYLYEKSQRDYLLFVFGINTALRISDIITLKVKDVVNQKHIIVYEKKTGKRQMIYLNDKVKNIIGDYVSFHKLKPNSYLFYSQNDGRTHIKRIQAWRIISEATIICKIDGNYGTHTLRKTFCYQAYLKTKDIASIMRLLNHTNLESTFRYLGINQDTFDDLHKTVIL</sequence>
<organism evidence="3">
    <name type="scientific">viral metagenome</name>
    <dbReference type="NCBI Taxonomy" id="1070528"/>
    <lineage>
        <taxon>unclassified sequences</taxon>
        <taxon>metagenomes</taxon>
        <taxon>organismal metagenomes</taxon>
    </lineage>
</organism>
<dbReference type="InterPro" id="IPR011010">
    <property type="entry name" value="DNA_brk_join_enz"/>
</dbReference>
<dbReference type="GO" id="GO:0003677">
    <property type="term" value="F:DNA binding"/>
    <property type="evidence" value="ECO:0007669"/>
    <property type="project" value="InterPro"/>
</dbReference>
<dbReference type="InterPro" id="IPR013762">
    <property type="entry name" value="Integrase-like_cat_sf"/>
</dbReference>
<dbReference type="GO" id="GO:0006310">
    <property type="term" value="P:DNA recombination"/>
    <property type="evidence" value="ECO:0007669"/>
    <property type="project" value="UniProtKB-KW"/>
</dbReference>
<dbReference type="CDD" id="cd01192">
    <property type="entry name" value="INT_C_like_3"/>
    <property type="match status" value="1"/>
</dbReference>
<dbReference type="PANTHER" id="PTHR30349:SF82">
    <property type="entry name" value="INTEGRASE_RECOMBINASE YOEC-RELATED"/>
    <property type="match status" value="1"/>
</dbReference>
<dbReference type="EMBL" id="MT144799">
    <property type="protein sequence ID" value="QJH99610.1"/>
    <property type="molecule type" value="Genomic_DNA"/>
</dbReference>
<keyword evidence="1" id="KW-0233">DNA recombination</keyword>
<accession>A0A6M3IQD2</accession>
<protein>
    <submittedName>
        <fullName evidence="3">Putative site-specific tyrosine recombinase</fullName>
    </submittedName>
</protein>